<reference evidence="2 3" key="1">
    <citation type="submission" date="2015-04" db="EMBL/GenBank/DDBJ databases">
        <title>The complete genome sequence of the hyperthermophilic, obligate iron-reducing archaeon Geoglobus ahangari strain 234T.</title>
        <authorList>
            <person name="Manzella M.P."/>
            <person name="Holmes D.E."/>
            <person name="Rocheleau J.M."/>
            <person name="Chung A."/>
            <person name="Reguera G."/>
            <person name="Kashefi K."/>
        </authorList>
    </citation>
    <scope>NUCLEOTIDE SEQUENCE [LARGE SCALE GENOMIC DNA]</scope>
    <source>
        <strain evidence="2 3">234</strain>
    </source>
</reference>
<dbReference type="Gene3D" id="3.40.630.30">
    <property type="match status" value="1"/>
</dbReference>
<feature type="domain" description="N-acetyltransferase" evidence="1">
    <location>
        <begin position="2"/>
        <end position="93"/>
    </location>
</feature>
<dbReference type="InParanoid" id="A0A0F7IF74"/>
<sequence>MDFEISDRKIKLKVDGKTVSWLNYEAEEGRIHLIDTHTAEGFGGKGYAGQLVEFALKYAERFDEILISCPYIKRWIEKRGYRSERIKFTELLRFKEETEVFNRYHEPEAVARYAGYEDGLVRVRFSGYMCTTCGVYDYFEDLIQEVDAEIVDYKEDDEGFLVTYRLNGL</sequence>
<dbReference type="SUPFAM" id="SSF55729">
    <property type="entry name" value="Acyl-CoA N-acyltransferases (Nat)"/>
    <property type="match status" value="1"/>
</dbReference>
<dbReference type="Proteomes" id="UP000034723">
    <property type="component" value="Chromosome"/>
</dbReference>
<dbReference type="PATRIC" id="fig|113653.22.peg.1600"/>
<organism evidence="2 3">
    <name type="scientific">Geoglobus ahangari</name>
    <dbReference type="NCBI Taxonomy" id="113653"/>
    <lineage>
        <taxon>Archaea</taxon>
        <taxon>Methanobacteriati</taxon>
        <taxon>Methanobacteriota</taxon>
        <taxon>Archaeoglobi</taxon>
        <taxon>Archaeoglobales</taxon>
        <taxon>Archaeoglobaceae</taxon>
        <taxon>Geoglobus</taxon>
    </lineage>
</organism>
<evidence type="ECO:0000313" key="3">
    <source>
        <dbReference type="Proteomes" id="UP000034723"/>
    </source>
</evidence>
<dbReference type="HOGENOM" id="CLU_1615223_0_0_2"/>
<evidence type="ECO:0000259" key="1">
    <source>
        <dbReference type="PROSITE" id="PS51729"/>
    </source>
</evidence>
<accession>A0A0F7IF74</accession>
<evidence type="ECO:0000313" key="2">
    <source>
        <dbReference type="EMBL" id="AKG91087.1"/>
    </source>
</evidence>
<keyword evidence="3" id="KW-1185">Reference proteome</keyword>
<name>A0A0F7IF74_9EURY</name>
<dbReference type="GO" id="GO:0016740">
    <property type="term" value="F:transferase activity"/>
    <property type="evidence" value="ECO:0007669"/>
    <property type="project" value="UniProtKB-KW"/>
</dbReference>
<dbReference type="InterPro" id="IPR031165">
    <property type="entry name" value="GNAT_YJDJ"/>
</dbReference>
<dbReference type="EMBL" id="CP011267">
    <property type="protein sequence ID" value="AKG91087.1"/>
    <property type="molecule type" value="Genomic_DNA"/>
</dbReference>
<dbReference type="KEGG" id="gah:GAH_01626"/>
<dbReference type="STRING" id="113653.GAH_01626"/>
<dbReference type="GeneID" id="24804194"/>
<dbReference type="Pfam" id="PF14542">
    <property type="entry name" value="Acetyltransf_CG"/>
    <property type="match status" value="1"/>
</dbReference>
<dbReference type="AlphaFoldDB" id="A0A0F7IF74"/>
<proteinExistence type="predicted"/>
<gene>
    <name evidence="2" type="ORF">GAH_01626</name>
</gene>
<dbReference type="PROSITE" id="PS51729">
    <property type="entry name" value="GNAT_YJDJ"/>
    <property type="match status" value="1"/>
</dbReference>
<dbReference type="InterPro" id="IPR016181">
    <property type="entry name" value="Acyl_CoA_acyltransferase"/>
</dbReference>
<protein>
    <submittedName>
        <fullName evidence="2">GCN5-related N-acetyl-transferase</fullName>
    </submittedName>
</protein>
<keyword evidence="2" id="KW-0808">Transferase</keyword>
<dbReference type="RefSeq" id="WP_048096000.1">
    <property type="nucleotide sequence ID" value="NZ_CP011267.1"/>
</dbReference>
<dbReference type="OrthoDB" id="31224at2157"/>